<organism evidence="1 2">
    <name type="scientific">Neolecta irregularis (strain DAH-3)</name>
    <dbReference type="NCBI Taxonomy" id="1198029"/>
    <lineage>
        <taxon>Eukaryota</taxon>
        <taxon>Fungi</taxon>
        <taxon>Dikarya</taxon>
        <taxon>Ascomycota</taxon>
        <taxon>Taphrinomycotina</taxon>
        <taxon>Neolectales</taxon>
        <taxon>Neolectaceae</taxon>
        <taxon>Neolecta</taxon>
    </lineage>
</organism>
<accession>A0A1U7LGD6</accession>
<dbReference type="AlphaFoldDB" id="A0A1U7LGD6"/>
<dbReference type="Proteomes" id="UP000186594">
    <property type="component" value="Unassembled WGS sequence"/>
</dbReference>
<gene>
    <name evidence="1" type="ORF">NEOLI_002795</name>
</gene>
<sequence>MTGQKPALNFLDVPPEIQSLILEYLHPACMDCEDLSLINVACSCQSLREIAESLLLARTQLRTARALSILVSHLTERKAARIIDLEFSNSWTDSEDFDIQELFKKLFTLCQYHVTILSFDRMSEEHMNVLALILETERYDFRKLDQVCMDTLQWATNDPDFSIGTWDPISRFKSFISGLRQFFYAAPLGLTFTEEQLQILFESSIEALQLQVAITPDVALMILKYLHRWKHLKRLIIDYREMDQSPLMEFISGIWSTYYHFREKCNGLAERHGLDICHVVLAEPEEILSLQDLHGSTYPASQVLQWYICGFPFWKRAFELFPEFSDIEISQSFDLILDNREAINIESLCLLIPFAARFVRPALNMIPELKIITLSCHDHARTVDEIHTLDTLFLEICQTWDLVALTLELQVPSISTDGLWTGIQSIKSNLEDVLLDVDSLYQGSLLSPSEMFNPQPEIITNLLCILSQCENLKLLEMTGGYLDAKEHGRPLEEFLAIMKRRGLRSWTWQIRSFRGEDEEWLIPGEDCTRMIAKCAEFFKRFADPIVEWNIQPILAYEQTLPAQMIEALEIVH</sequence>
<dbReference type="EMBL" id="LXFE01004370">
    <property type="protein sequence ID" value="OLL21709.1"/>
    <property type="molecule type" value="Genomic_DNA"/>
</dbReference>
<evidence type="ECO:0000313" key="1">
    <source>
        <dbReference type="EMBL" id="OLL21709.1"/>
    </source>
</evidence>
<keyword evidence="2" id="KW-1185">Reference proteome</keyword>
<evidence type="ECO:0008006" key="3">
    <source>
        <dbReference type="Google" id="ProtNLM"/>
    </source>
</evidence>
<protein>
    <recommendedName>
        <fullName evidence="3">F-box domain-containing protein</fullName>
    </recommendedName>
</protein>
<comment type="caution">
    <text evidence="1">The sequence shown here is derived from an EMBL/GenBank/DDBJ whole genome shotgun (WGS) entry which is preliminary data.</text>
</comment>
<proteinExistence type="predicted"/>
<name>A0A1U7LGD6_NEOID</name>
<reference evidence="1 2" key="1">
    <citation type="submission" date="2016-04" db="EMBL/GenBank/DDBJ databases">
        <title>Evolutionary innovation and constraint leading to complex multicellularity in the Ascomycota.</title>
        <authorList>
            <person name="Cisse O."/>
            <person name="Nguyen A."/>
            <person name="Hewitt D.A."/>
            <person name="Jedd G."/>
            <person name="Stajich J.E."/>
        </authorList>
    </citation>
    <scope>NUCLEOTIDE SEQUENCE [LARGE SCALE GENOMIC DNA]</scope>
    <source>
        <strain evidence="1 2">DAH-3</strain>
    </source>
</reference>
<evidence type="ECO:0000313" key="2">
    <source>
        <dbReference type="Proteomes" id="UP000186594"/>
    </source>
</evidence>